<dbReference type="GO" id="GO:0016887">
    <property type="term" value="F:ATP hydrolysis activity"/>
    <property type="evidence" value="ECO:0007669"/>
    <property type="project" value="InterPro"/>
</dbReference>
<dbReference type="InterPro" id="IPR027417">
    <property type="entry name" value="P-loop_NTPase"/>
</dbReference>
<dbReference type="Pfam" id="PF09079">
    <property type="entry name" value="WHD_Cdc6"/>
    <property type="match status" value="1"/>
</dbReference>
<dbReference type="GO" id="GO:0006270">
    <property type="term" value="P:DNA replication initiation"/>
    <property type="evidence" value="ECO:0007669"/>
    <property type="project" value="TreeGrafter"/>
</dbReference>
<evidence type="ECO:0000256" key="1">
    <source>
        <dbReference type="ARBA" id="ARBA00004123"/>
    </source>
</evidence>
<organism evidence="22 23">
    <name type="scientific">Paralvinella palmiformis</name>
    <dbReference type="NCBI Taxonomy" id="53620"/>
    <lineage>
        <taxon>Eukaryota</taxon>
        <taxon>Metazoa</taxon>
        <taxon>Spiralia</taxon>
        <taxon>Lophotrochozoa</taxon>
        <taxon>Annelida</taxon>
        <taxon>Polychaeta</taxon>
        <taxon>Sedentaria</taxon>
        <taxon>Canalipalpata</taxon>
        <taxon>Terebellida</taxon>
        <taxon>Terebelliformia</taxon>
        <taxon>Alvinellidae</taxon>
        <taxon>Paralvinella</taxon>
    </lineage>
</organism>
<feature type="compositionally biased region" description="Basic and acidic residues" evidence="19">
    <location>
        <begin position="161"/>
        <end position="172"/>
    </location>
</feature>
<dbReference type="Gene3D" id="1.10.8.60">
    <property type="match status" value="1"/>
</dbReference>
<comment type="subunit">
    <text evidence="15">Interacts with PCNA, ORC1, cyclin-CDK. Interacts with HUWE1. Interacts with ANKRD17. Interacts with GRWD1; origin binding of GRWD1 is dependent on CDC6. Interacts with CDT1; are mutually dependent on one another for loading MCM complexes onto chromatin. Interacts with TTC4. Interacts (via Cy motif) with CCNF; the interaction takes place during G2 and M phase. Interacts with CDH1.</text>
</comment>
<dbReference type="InterPro" id="IPR036388">
    <property type="entry name" value="WH-like_DNA-bd_sf"/>
</dbReference>
<keyword evidence="23" id="KW-1185">Reference proteome</keyword>
<sequence length="663" mass="74788">MAGLLRTSSLSMTYLQHIYLRMKQRSIGNSPQRMTAPNCKRISNDLLNGYDLWVFCRHPSVLLPCDWSNMREVSVMPVTRSRNQPQIGFPAKKTVRISRSKSVLVSKKSENESFRSPRKRLIKQDVLPFEDDSPIKRRRDKTFDDGENSRPILTPTKLFSPKREPLTPRKDNIMSPRPRYDQTILRTPGKENVMCSSRLGQQERSPRPSTHSTTTVPRGITKARFLSFDSPVKNCAPPKHLSTPRPNTPVMSPLRLARQDGVCYQRVKQALNTAIPQKLLCREKEFSDVNCFLQRHLYKSVPGSLYISGAPGTGKTAVMTRVMDQIKTEKHQLVYINCMSLRSSHTIYNTILGQLRSDKSSSSAKQAQVKLEDIITTKGSMITLVLDEMDQLDSKNQEILYTMFEWPSLKDSRLVLIGIANALDLTDRILPRLLARPECKPQLLHFPPYSREQIIKVLQDRLSQVEVDGQSVLETSALKFCASKVAAITGDMRKALDVCRRAVELVESDVCRQQILNMSLCRSPTKRPAAIKKIGVPHILKIVNEVYGSSALFQTGKTQTVPLQQKLAICTLLLLIKNGKSKEVVAGKLHETYSKVCKKQNVTSVDQSEFFSMCSLIDARGIMRVKKAKDARCAKISLKLDENELEAALQDKTLISSVLHSGL</sequence>
<evidence type="ECO:0000256" key="8">
    <source>
        <dbReference type="ARBA" id="ARBA00022741"/>
    </source>
</evidence>
<dbReference type="FunFam" id="1.10.8.60:FF:000058">
    <property type="entry name" value="Cell division control protein"/>
    <property type="match status" value="1"/>
</dbReference>
<reference evidence="22" key="1">
    <citation type="journal article" date="2023" name="Mol. Biol. Evol.">
        <title>Third-Generation Sequencing Reveals the Adaptive Role of the Epigenome in Three Deep-Sea Polychaetes.</title>
        <authorList>
            <person name="Perez M."/>
            <person name="Aroh O."/>
            <person name="Sun Y."/>
            <person name="Lan Y."/>
            <person name="Juniper S.K."/>
            <person name="Young C.R."/>
            <person name="Angers B."/>
            <person name="Qian P.Y."/>
        </authorList>
    </citation>
    <scope>NUCLEOTIDE SEQUENCE</scope>
    <source>
        <strain evidence="22">P08H-3</strain>
    </source>
</reference>
<comment type="similarity">
    <text evidence="3">Belongs to the CDC6/cdc18 family.</text>
</comment>
<dbReference type="InterPro" id="IPR036390">
    <property type="entry name" value="WH_DNA-bd_sf"/>
</dbReference>
<evidence type="ECO:0000256" key="18">
    <source>
        <dbReference type="ARBA" id="ARBA00082525"/>
    </source>
</evidence>
<name>A0AAD9N1X2_9ANNE</name>
<dbReference type="InterPro" id="IPR049945">
    <property type="entry name" value="AAA_22"/>
</dbReference>
<evidence type="ECO:0000256" key="16">
    <source>
        <dbReference type="ARBA" id="ARBA00069110"/>
    </source>
</evidence>
<dbReference type="FunFam" id="1.10.10.10:FF:000265">
    <property type="entry name" value="Cell division control protein"/>
    <property type="match status" value="1"/>
</dbReference>
<evidence type="ECO:0000259" key="20">
    <source>
        <dbReference type="SMART" id="SM00382"/>
    </source>
</evidence>
<dbReference type="GO" id="GO:0003688">
    <property type="term" value="F:DNA replication origin binding"/>
    <property type="evidence" value="ECO:0007669"/>
    <property type="project" value="TreeGrafter"/>
</dbReference>
<dbReference type="GO" id="GO:0005819">
    <property type="term" value="C:spindle"/>
    <property type="evidence" value="ECO:0007669"/>
    <property type="project" value="UniProtKB-ARBA"/>
</dbReference>
<dbReference type="SUPFAM" id="SSF46785">
    <property type="entry name" value="Winged helix' DNA-binding domain"/>
    <property type="match status" value="1"/>
</dbReference>
<evidence type="ECO:0000256" key="6">
    <source>
        <dbReference type="ARBA" id="ARBA00022618"/>
    </source>
</evidence>
<feature type="domain" description="AAA+ ATPase" evidence="20">
    <location>
        <begin position="301"/>
        <end position="450"/>
    </location>
</feature>
<accession>A0AAD9N1X2</accession>
<evidence type="ECO:0000256" key="4">
    <source>
        <dbReference type="ARBA" id="ARBA00022490"/>
    </source>
</evidence>
<dbReference type="Pfam" id="PF13401">
    <property type="entry name" value="AAA_22"/>
    <property type="match status" value="1"/>
</dbReference>
<dbReference type="Gene3D" id="3.40.50.300">
    <property type="entry name" value="P-loop containing nucleotide triphosphate hydrolases"/>
    <property type="match status" value="1"/>
</dbReference>
<dbReference type="SMART" id="SM01074">
    <property type="entry name" value="Cdc6_C"/>
    <property type="match status" value="1"/>
</dbReference>
<evidence type="ECO:0000256" key="15">
    <source>
        <dbReference type="ARBA" id="ARBA00062730"/>
    </source>
</evidence>
<keyword evidence="7" id="KW-0235">DNA replication</keyword>
<dbReference type="Gene3D" id="1.10.10.10">
    <property type="entry name" value="Winged helix-like DNA-binding domain superfamily/Winged helix DNA-binding domain"/>
    <property type="match status" value="1"/>
</dbReference>
<keyword evidence="4" id="KW-0963">Cytoplasm</keyword>
<evidence type="ECO:0000256" key="3">
    <source>
        <dbReference type="ARBA" id="ARBA00006184"/>
    </source>
</evidence>
<evidence type="ECO:0000256" key="2">
    <source>
        <dbReference type="ARBA" id="ARBA00004496"/>
    </source>
</evidence>
<keyword evidence="8" id="KW-0547">Nucleotide-binding</keyword>
<protein>
    <recommendedName>
        <fullName evidence="16">Cell division control protein 6 homolog</fullName>
    </recommendedName>
    <alternativeName>
        <fullName evidence="18">CDC6-related protein</fullName>
    </alternativeName>
    <alternativeName>
        <fullName evidence="17">p62(cdc6)</fullName>
    </alternativeName>
</protein>
<dbReference type="SUPFAM" id="SSF52540">
    <property type="entry name" value="P-loop containing nucleoside triphosphate hydrolases"/>
    <property type="match status" value="1"/>
</dbReference>
<dbReference type="CDD" id="cd08768">
    <property type="entry name" value="Cdc6_C"/>
    <property type="match status" value="1"/>
</dbReference>
<dbReference type="GO" id="GO:0005524">
    <property type="term" value="F:ATP binding"/>
    <property type="evidence" value="ECO:0007669"/>
    <property type="project" value="UniProtKB-KW"/>
</dbReference>
<evidence type="ECO:0000256" key="9">
    <source>
        <dbReference type="ARBA" id="ARBA00022776"/>
    </source>
</evidence>
<evidence type="ECO:0000256" key="19">
    <source>
        <dbReference type="SAM" id="MobiDB-lite"/>
    </source>
</evidence>
<evidence type="ECO:0000256" key="5">
    <source>
        <dbReference type="ARBA" id="ARBA00022553"/>
    </source>
</evidence>
<keyword evidence="12" id="KW-0539">Nucleus</keyword>
<keyword evidence="6" id="KW-0132">Cell division</keyword>
<dbReference type="CDD" id="cd00009">
    <property type="entry name" value="AAA"/>
    <property type="match status" value="1"/>
</dbReference>
<keyword evidence="9" id="KW-0498">Mitosis</keyword>
<proteinExistence type="inferred from homology"/>
<evidence type="ECO:0000256" key="7">
    <source>
        <dbReference type="ARBA" id="ARBA00022705"/>
    </source>
</evidence>
<dbReference type="GO" id="GO:0005737">
    <property type="term" value="C:cytoplasm"/>
    <property type="evidence" value="ECO:0007669"/>
    <property type="project" value="UniProtKB-SubCell"/>
</dbReference>
<evidence type="ECO:0000256" key="10">
    <source>
        <dbReference type="ARBA" id="ARBA00022840"/>
    </source>
</evidence>
<dbReference type="AlphaFoldDB" id="A0AAD9N1X2"/>
<comment type="caution">
    <text evidence="22">The sequence shown here is derived from an EMBL/GenBank/DDBJ whole genome shotgun (WGS) entry which is preliminary data.</text>
</comment>
<dbReference type="Proteomes" id="UP001208570">
    <property type="component" value="Unassembled WGS sequence"/>
</dbReference>
<keyword evidence="13" id="KW-0131">Cell cycle</keyword>
<evidence type="ECO:0000256" key="13">
    <source>
        <dbReference type="ARBA" id="ARBA00023306"/>
    </source>
</evidence>
<dbReference type="EMBL" id="JAODUP010000329">
    <property type="protein sequence ID" value="KAK2152423.1"/>
    <property type="molecule type" value="Genomic_DNA"/>
</dbReference>
<evidence type="ECO:0000259" key="21">
    <source>
        <dbReference type="SMART" id="SM01074"/>
    </source>
</evidence>
<comment type="function">
    <text evidence="14">Involved in the initiation of DNA replication. Also participates in checkpoint controls that ensure DNA replication is completed before mitosis is initiated.</text>
</comment>
<dbReference type="InterPro" id="IPR050311">
    <property type="entry name" value="ORC1/CDC6"/>
</dbReference>
<dbReference type="SMART" id="SM00382">
    <property type="entry name" value="AAA"/>
    <property type="match status" value="1"/>
</dbReference>
<gene>
    <name evidence="22" type="ORF">LSH36_329g02064</name>
</gene>
<feature type="region of interest" description="Disordered" evidence="19">
    <location>
        <begin position="136"/>
        <end position="177"/>
    </location>
</feature>
<dbReference type="GO" id="GO:0005634">
    <property type="term" value="C:nucleus"/>
    <property type="evidence" value="ECO:0007669"/>
    <property type="project" value="UniProtKB-SubCell"/>
</dbReference>
<keyword evidence="5" id="KW-0597">Phosphoprotein</keyword>
<dbReference type="InterPro" id="IPR054425">
    <property type="entry name" value="Cdc6_ORC1-like_ATPase_lid"/>
</dbReference>
<dbReference type="PANTHER" id="PTHR10763">
    <property type="entry name" value="CELL DIVISION CONTROL PROTEIN 6-RELATED"/>
    <property type="match status" value="1"/>
</dbReference>
<dbReference type="PANTHER" id="PTHR10763:SF26">
    <property type="entry name" value="CELL DIVISION CONTROL PROTEIN 6 HOMOLOG"/>
    <property type="match status" value="1"/>
</dbReference>
<dbReference type="GO" id="GO:0033314">
    <property type="term" value="P:mitotic DNA replication checkpoint signaling"/>
    <property type="evidence" value="ECO:0007669"/>
    <property type="project" value="TreeGrafter"/>
</dbReference>
<keyword evidence="11" id="KW-0832">Ubl conjugation</keyword>
<keyword evidence="10" id="KW-0067">ATP-binding</keyword>
<dbReference type="FunFam" id="3.40.50.300:FF:000547">
    <property type="entry name" value="Cell division control protein"/>
    <property type="match status" value="1"/>
</dbReference>
<evidence type="ECO:0000256" key="11">
    <source>
        <dbReference type="ARBA" id="ARBA00022843"/>
    </source>
</evidence>
<evidence type="ECO:0000256" key="12">
    <source>
        <dbReference type="ARBA" id="ARBA00023242"/>
    </source>
</evidence>
<evidence type="ECO:0000256" key="14">
    <source>
        <dbReference type="ARBA" id="ARBA00056036"/>
    </source>
</evidence>
<evidence type="ECO:0000256" key="17">
    <source>
        <dbReference type="ARBA" id="ARBA00079122"/>
    </source>
</evidence>
<dbReference type="GO" id="GO:0051301">
    <property type="term" value="P:cell division"/>
    <property type="evidence" value="ECO:0007669"/>
    <property type="project" value="UniProtKB-KW"/>
</dbReference>
<dbReference type="InterPro" id="IPR015163">
    <property type="entry name" value="Cdc6_C"/>
</dbReference>
<comment type="subcellular location">
    <subcellularLocation>
        <location evidence="2">Cytoplasm</location>
    </subcellularLocation>
    <subcellularLocation>
        <location evidence="1">Nucleus</location>
    </subcellularLocation>
</comment>
<evidence type="ECO:0000313" key="23">
    <source>
        <dbReference type="Proteomes" id="UP001208570"/>
    </source>
</evidence>
<dbReference type="InterPro" id="IPR003593">
    <property type="entry name" value="AAA+_ATPase"/>
</dbReference>
<feature type="domain" description="Cdc6 C-terminal" evidence="21">
    <location>
        <begin position="569"/>
        <end position="649"/>
    </location>
</feature>
<dbReference type="Pfam" id="PF22606">
    <property type="entry name" value="Cdc6-ORC-like_ATPase_lid"/>
    <property type="match status" value="1"/>
</dbReference>
<evidence type="ECO:0000313" key="22">
    <source>
        <dbReference type="EMBL" id="KAK2152423.1"/>
    </source>
</evidence>